<dbReference type="Pfam" id="PF25835">
    <property type="entry name" value="Fn3_SaeA_5th"/>
    <property type="match status" value="1"/>
</dbReference>
<gene>
    <name evidence="6" type="ORF">FRX94_08145</name>
</gene>
<reference evidence="6 7" key="1">
    <citation type="submission" date="2019-08" db="EMBL/GenBank/DDBJ databases">
        <authorList>
            <person name="Lei W."/>
        </authorList>
    </citation>
    <scope>NUCLEOTIDE SEQUENCE [LARGE SCALE GENOMIC DNA]</scope>
    <source>
        <strain evidence="6 7">CCUG 58627</strain>
    </source>
</reference>
<dbReference type="InterPro" id="IPR058696">
    <property type="entry name" value="Fn3_SaeA_5th"/>
</dbReference>
<dbReference type="Pfam" id="PF25834">
    <property type="entry name" value="Fn3_SaeA_4th"/>
    <property type="match status" value="1"/>
</dbReference>
<protein>
    <submittedName>
        <fullName evidence="6">Uncharacterized protein</fullName>
    </submittedName>
</protein>
<dbReference type="EMBL" id="VOHM01000016">
    <property type="protein sequence ID" value="TWT24532.1"/>
    <property type="molecule type" value="Genomic_DNA"/>
</dbReference>
<evidence type="ECO:0000259" key="5">
    <source>
        <dbReference type="Pfam" id="PF25836"/>
    </source>
</evidence>
<name>A0A5C5UG56_9CORY</name>
<dbReference type="InterPro" id="IPR058691">
    <property type="entry name" value="Fn3_SaeA_1st"/>
</dbReference>
<dbReference type="Pfam" id="PF25836">
    <property type="entry name" value="Fn3_SaeA_6th"/>
    <property type="match status" value="1"/>
</dbReference>
<evidence type="ECO:0000259" key="1">
    <source>
        <dbReference type="Pfam" id="PF25832"/>
    </source>
</evidence>
<comment type="caution">
    <text evidence="6">The sequence shown here is derived from an EMBL/GenBank/DDBJ whole genome shotgun (WGS) entry which is preliminary data.</text>
</comment>
<sequence>MFTDPEPIGVVKAHHKDNVVWLEWSVPAPEPGEVRLFRVISEEEEFERNPNDGEQRCVTVATKWVDRDPLGTALRMYQIWMHTGTSELTALKSEPVLVGEDAVIMPVEDLELSVVGGEIRGLWSPKQGTHRVAVYQATERDRVLLKPKNEIETGKPNLQGFRITPKQRGLTYKFLVQRQVKFRDAIVSSQPSAEQTIEVPAEVTDVGITVTRRDIGNDVHFDVSWESTSSGEVRLYRTQQAPEDGLSGKVLDVETLEEYGLSQRDWANDLERGEDHCSVVWPVDWFTIYLTPVSVVGEKCMVGQSYSQVRVGKVTNEMIRERVINQLVTFGWPRNAHEVTAFLGQAPHREQLSAIDQATYQAEGGMRLQLRVPGDIYLVPSVHHCGEIVWGEESKLHYRGVKRFAYRIDFSNGKPFIVLYSERPEQQARSFTLRWRPERLPLEVGDGIEVRTRKYSEQGVDRDFLQGVHASQLLPDQTPEYWEIDGEFLRSRGGGFLRLFSNQQFDTDDMAISLEDPAVTSLMVSNLVRNMQPQSADGGR</sequence>
<dbReference type="Proteomes" id="UP000320791">
    <property type="component" value="Unassembled WGS sequence"/>
</dbReference>
<feature type="domain" description="SaeA second Fn3-like" evidence="2">
    <location>
        <begin position="107"/>
        <end position="196"/>
    </location>
</feature>
<evidence type="ECO:0000313" key="6">
    <source>
        <dbReference type="EMBL" id="TWT24532.1"/>
    </source>
</evidence>
<dbReference type="InterPro" id="IPR058692">
    <property type="entry name" value="Fn3_SaeA_2nd"/>
</dbReference>
<keyword evidence="7" id="KW-1185">Reference proteome</keyword>
<organism evidence="6 7">
    <name type="scientific">Corynebacterium canis</name>
    <dbReference type="NCBI Taxonomy" id="679663"/>
    <lineage>
        <taxon>Bacteria</taxon>
        <taxon>Bacillati</taxon>
        <taxon>Actinomycetota</taxon>
        <taxon>Actinomycetes</taxon>
        <taxon>Mycobacteriales</taxon>
        <taxon>Corynebacteriaceae</taxon>
        <taxon>Corynebacterium</taxon>
    </lineage>
</organism>
<evidence type="ECO:0000313" key="7">
    <source>
        <dbReference type="Proteomes" id="UP000320791"/>
    </source>
</evidence>
<feature type="domain" description="SaeA fourth Fn3-like" evidence="4">
    <location>
        <begin position="314"/>
        <end position="396"/>
    </location>
</feature>
<feature type="domain" description="SaeA first Fn3-like" evidence="1">
    <location>
        <begin position="10"/>
        <end position="102"/>
    </location>
</feature>
<accession>A0A5C5UG56</accession>
<proteinExistence type="predicted"/>
<evidence type="ECO:0000259" key="3">
    <source>
        <dbReference type="Pfam" id="PF25834"/>
    </source>
</evidence>
<dbReference type="InterPro" id="IPR058694">
    <property type="entry name" value="Fn3_SaeA_4th"/>
</dbReference>
<dbReference type="Pfam" id="PF25833">
    <property type="entry name" value="Fn3_SaeA_3rd"/>
    <property type="match status" value="1"/>
</dbReference>
<evidence type="ECO:0000259" key="2">
    <source>
        <dbReference type="Pfam" id="PF25833"/>
    </source>
</evidence>
<dbReference type="AlphaFoldDB" id="A0A5C5UG56"/>
<evidence type="ECO:0000259" key="4">
    <source>
        <dbReference type="Pfam" id="PF25835"/>
    </source>
</evidence>
<feature type="domain" description="SaeA fifth Fn3-like" evidence="5">
    <location>
        <begin position="417"/>
        <end position="522"/>
    </location>
</feature>
<feature type="domain" description="SaeA third Fn3-like" evidence="3">
    <location>
        <begin position="213"/>
        <end position="305"/>
    </location>
</feature>
<dbReference type="Pfam" id="PF25832">
    <property type="entry name" value="Fn3_SaeA_2nd"/>
    <property type="match status" value="1"/>
</dbReference>
<dbReference type="InterPro" id="IPR058693">
    <property type="entry name" value="Fn3_SaeA_3rd"/>
</dbReference>